<protein>
    <recommendedName>
        <fullName evidence="5">UDP-glycosyltransferase 91A1</fullName>
    </recommendedName>
</protein>
<dbReference type="InterPro" id="IPR002213">
    <property type="entry name" value="UDP_glucos_trans"/>
</dbReference>
<comment type="similarity">
    <text evidence="1">Belongs to the UDP-glycosyltransferase family.</text>
</comment>
<dbReference type="PANTHER" id="PTHR48045">
    <property type="entry name" value="UDP-GLYCOSYLTRANSFERASE 72B1"/>
    <property type="match status" value="1"/>
</dbReference>
<dbReference type="Gene3D" id="3.40.50.2000">
    <property type="entry name" value="Glycogen Phosphorylase B"/>
    <property type="match status" value="2"/>
</dbReference>
<evidence type="ECO:0000313" key="3">
    <source>
        <dbReference type="EMBL" id="CAK9185558.1"/>
    </source>
</evidence>
<comment type="caution">
    <text evidence="3">The sequence shown here is derived from an EMBL/GenBank/DDBJ whole genome shotgun (WGS) entry which is preliminary data.</text>
</comment>
<dbReference type="Proteomes" id="UP001642360">
    <property type="component" value="Unassembled WGS sequence"/>
</dbReference>
<keyword evidence="2" id="KW-0808">Transferase</keyword>
<evidence type="ECO:0000313" key="4">
    <source>
        <dbReference type="Proteomes" id="UP001642360"/>
    </source>
</evidence>
<dbReference type="CDD" id="cd03784">
    <property type="entry name" value="GT1_Gtf-like"/>
    <property type="match status" value="1"/>
</dbReference>
<organism evidence="3 4">
    <name type="scientific">Ilex paraguariensis</name>
    <name type="common">yerba mate</name>
    <dbReference type="NCBI Taxonomy" id="185542"/>
    <lineage>
        <taxon>Eukaryota</taxon>
        <taxon>Viridiplantae</taxon>
        <taxon>Streptophyta</taxon>
        <taxon>Embryophyta</taxon>
        <taxon>Tracheophyta</taxon>
        <taxon>Spermatophyta</taxon>
        <taxon>Magnoliopsida</taxon>
        <taxon>eudicotyledons</taxon>
        <taxon>Gunneridae</taxon>
        <taxon>Pentapetalae</taxon>
        <taxon>asterids</taxon>
        <taxon>campanulids</taxon>
        <taxon>Aquifoliales</taxon>
        <taxon>Aquifoliaceae</taxon>
        <taxon>Ilex</taxon>
    </lineage>
</organism>
<dbReference type="EMBL" id="CAUOFW020009388">
    <property type="protein sequence ID" value="CAK9185558.1"/>
    <property type="molecule type" value="Genomic_DNA"/>
</dbReference>
<dbReference type="GO" id="GO:0016757">
    <property type="term" value="F:glycosyltransferase activity"/>
    <property type="evidence" value="ECO:0007669"/>
    <property type="project" value="UniProtKB-ARBA"/>
</dbReference>
<dbReference type="FunFam" id="3.40.50.2000:FF:000037">
    <property type="entry name" value="Glycosyltransferase"/>
    <property type="match status" value="1"/>
</dbReference>
<dbReference type="PANTHER" id="PTHR48045:SF20">
    <property type="entry name" value="UDP-RHAMNOSE:RHAMNOSYLTRANSFERASE 1"/>
    <property type="match status" value="1"/>
</dbReference>
<name>A0ABC8UWW6_9AQUA</name>
<reference evidence="3 4" key="1">
    <citation type="submission" date="2024-02" db="EMBL/GenBank/DDBJ databases">
        <authorList>
            <person name="Vignale AGUSTIN F."/>
            <person name="Sosa J E."/>
            <person name="Modenutti C."/>
        </authorList>
    </citation>
    <scope>NUCLEOTIDE SEQUENCE [LARGE SCALE GENOMIC DNA]</scope>
</reference>
<evidence type="ECO:0000256" key="1">
    <source>
        <dbReference type="ARBA" id="ARBA00009995"/>
    </source>
</evidence>
<keyword evidence="4" id="KW-1185">Reference proteome</keyword>
<dbReference type="Pfam" id="PF00201">
    <property type="entry name" value="UDPGT"/>
    <property type="match status" value="1"/>
</dbReference>
<gene>
    <name evidence="3" type="ORF">ILEXP_LOCUS55974</name>
</gene>
<accession>A0ABC8UWW6</accession>
<proteinExistence type="inferred from homology"/>
<dbReference type="AlphaFoldDB" id="A0ABC8UWW6"/>
<evidence type="ECO:0008006" key="5">
    <source>
        <dbReference type="Google" id="ProtNLM"/>
    </source>
</evidence>
<evidence type="ECO:0000256" key="2">
    <source>
        <dbReference type="ARBA" id="ARBA00022679"/>
    </source>
</evidence>
<sequence length="306" mass="34606">MVAPKRYKSEMLSSSPVTLVTGDEDNISDLYRFGATIEGCDVLAVRSCEDFEPEWLKVVEEIHGKPAIPVGQLPTTAWDGGNDDKNDAWRGMKDWLDKQVKGSLVYVAFGSEAKPSQAELTEIALGLELSGLPFLWVLRRQRGSADTELVDLPEGFEERTKGRGWVCTSWAPQLKIVSHDSVGGFLTHSGWSSVVEAIQFERALVLLTFLADQGLNARVLEEKKMAYTIPRNETDGSFTRNSVAESLSLVMIKEEGKIYRENVKEMRDLFVNKDRQDRYVDNLLDYLQSHRRLKGKTKQMEERENN</sequence>
<dbReference type="SUPFAM" id="SSF53756">
    <property type="entry name" value="UDP-Glycosyltransferase/glycogen phosphorylase"/>
    <property type="match status" value="1"/>
</dbReference>